<gene>
    <name evidence="1" type="ORF">RRF57_005595</name>
</gene>
<evidence type="ECO:0008006" key="3">
    <source>
        <dbReference type="Google" id="ProtNLM"/>
    </source>
</evidence>
<proteinExistence type="predicted"/>
<protein>
    <recommendedName>
        <fullName evidence="3">ABM domain-containing protein</fullName>
    </recommendedName>
</protein>
<evidence type="ECO:0000313" key="2">
    <source>
        <dbReference type="Proteomes" id="UP001305414"/>
    </source>
</evidence>
<reference evidence="1 2" key="1">
    <citation type="submission" date="2023-10" db="EMBL/GenBank/DDBJ databases">
        <title>Draft genome sequence of Xylaria bambusicola isolate GMP-LS, the root and basal stem rot pathogen of sugarcane in Indonesia.</title>
        <authorList>
            <person name="Selvaraj P."/>
            <person name="Muralishankar V."/>
            <person name="Muruganantham S."/>
            <person name="Sp S."/>
            <person name="Haryani S."/>
            <person name="Lau K.J.X."/>
            <person name="Naqvi N.I."/>
        </authorList>
    </citation>
    <scope>NUCLEOTIDE SEQUENCE [LARGE SCALE GENOMIC DNA]</scope>
    <source>
        <strain evidence="1">GMP-LS</strain>
    </source>
</reference>
<keyword evidence="2" id="KW-1185">Reference proteome</keyword>
<dbReference type="AlphaFoldDB" id="A0AAN7UCW5"/>
<sequence>MTNSEEIFQSVFIYPRPEKWELVKILMKDIAEYVKAKEPGTLIYAVHECTKDPDSPVLVGGSCADAHRPTLRRYQDKAARARHQQNPGLAELLRRNEADTLIRQPFEIMPLAPVAGKVP</sequence>
<dbReference type="EMBL" id="JAWHQM010000013">
    <property type="protein sequence ID" value="KAK5629880.1"/>
    <property type="molecule type" value="Genomic_DNA"/>
</dbReference>
<dbReference type="InterPro" id="IPR011008">
    <property type="entry name" value="Dimeric_a/b-barrel"/>
</dbReference>
<organism evidence="1 2">
    <name type="scientific">Xylaria bambusicola</name>
    <dbReference type="NCBI Taxonomy" id="326684"/>
    <lineage>
        <taxon>Eukaryota</taxon>
        <taxon>Fungi</taxon>
        <taxon>Dikarya</taxon>
        <taxon>Ascomycota</taxon>
        <taxon>Pezizomycotina</taxon>
        <taxon>Sordariomycetes</taxon>
        <taxon>Xylariomycetidae</taxon>
        <taxon>Xylariales</taxon>
        <taxon>Xylariaceae</taxon>
        <taxon>Xylaria</taxon>
    </lineage>
</organism>
<dbReference type="SUPFAM" id="SSF54909">
    <property type="entry name" value="Dimeric alpha+beta barrel"/>
    <property type="match status" value="1"/>
</dbReference>
<name>A0AAN7UCW5_9PEZI</name>
<accession>A0AAN7UCW5</accession>
<evidence type="ECO:0000313" key="1">
    <source>
        <dbReference type="EMBL" id="KAK5629880.1"/>
    </source>
</evidence>
<comment type="caution">
    <text evidence="1">The sequence shown here is derived from an EMBL/GenBank/DDBJ whole genome shotgun (WGS) entry which is preliminary data.</text>
</comment>
<dbReference type="Gene3D" id="3.30.70.100">
    <property type="match status" value="1"/>
</dbReference>
<dbReference type="Proteomes" id="UP001305414">
    <property type="component" value="Unassembled WGS sequence"/>
</dbReference>